<protein>
    <submittedName>
        <fullName evidence="2">Uncharacterized protein</fullName>
    </submittedName>
</protein>
<evidence type="ECO:0000313" key="3">
    <source>
        <dbReference type="Proteomes" id="UP000565441"/>
    </source>
</evidence>
<keyword evidence="3" id="KW-1185">Reference proteome</keyword>
<feature type="region of interest" description="Disordered" evidence="1">
    <location>
        <begin position="252"/>
        <end position="272"/>
    </location>
</feature>
<feature type="region of interest" description="Disordered" evidence="1">
    <location>
        <begin position="70"/>
        <end position="112"/>
    </location>
</feature>
<sequence>MTMVHAGNSSSHNQTILEGATDSANTTSSTREEHPLPSMLTCDERPDVEMAAQSQVSDANISDFTELINVDNEPSPTAEPAQAASPLPLQPSRSTNVLHLPSLPPKHLTPTSLDLRSAPLHNVLQSIDNGTVPPRVEKSVMPKLKVNDIFDSSTAEGFAEAMKRTHPRLRHIIQQIPLFEQPKNPDKKGNERKRKAAATEPQVAKRSSMRIQQRNAPPVAMEATMTPVPPAVMGRFNNLEMEFVGSKITARPAKKNQDVGRMPQHQEFAHTEQYEVVAAGQKRRRCPP</sequence>
<feature type="region of interest" description="Disordered" evidence="1">
    <location>
        <begin position="1"/>
        <end position="43"/>
    </location>
</feature>
<dbReference type="EMBL" id="JAACJP010000004">
    <property type="protein sequence ID" value="KAF5385108.1"/>
    <property type="molecule type" value="Genomic_DNA"/>
</dbReference>
<name>A0A8H5HKP9_9AGAR</name>
<reference evidence="2 3" key="1">
    <citation type="journal article" date="2020" name="ISME J.">
        <title>Uncovering the hidden diversity of litter-decomposition mechanisms in mushroom-forming fungi.</title>
        <authorList>
            <person name="Floudas D."/>
            <person name="Bentzer J."/>
            <person name="Ahren D."/>
            <person name="Johansson T."/>
            <person name="Persson P."/>
            <person name="Tunlid A."/>
        </authorList>
    </citation>
    <scope>NUCLEOTIDE SEQUENCE [LARGE SCALE GENOMIC DNA]</scope>
    <source>
        <strain evidence="2 3">CBS 661.87</strain>
    </source>
</reference>
<comment type="caution">
    <text evidence="2">The sequence shown here is derived from an EMBL/GenBank/DDBJ whole genome shotgun (WGS) entry which is preliminary data.</text>
</comment>
<accession>A0A8H5HKP9</accession>
<dbReference type="Proteomes" id="UP000565441">
    <property type="component" value="Unassembled WGS sequence"/>
</dbReference>
<gene>
    <name evidence="2" type="ORF">D9615_000959</name>
</gene>
<organism evidence="2 3">
    <name type="scientific">Tricholomella constricta</name>
    <dbReference type="NCBI Taxonomy" id="117010"/>
    <lineage>
        <taxon>Eukaryota</taxon>
        <taxon>Fungi</taxon>
        <taxon>Dikarya</taxon>
        <taxon>Basidiomycota</taxon>
        <taxon>Agaricomycotina</taxon>
        <taxon>Agaricomycetes</taxon>
        <taxon>Agaricomycetidae</taxon>
        <taxon>Agaricales</taxon>
        <taxon>Tricholomatineae</taxon>
        <taxon>Lyophyllaceae</taxon>
        <taxon>Tricholomella</taxon>
    </lineage>
</organism>
<feature type="region of interest" description="Disordered" evidence="1">
    <location>
        <begin position="179"/>
        <end position="217"/>
    </location>
</feature>
<evidence type="ECO:0000256" key="1">
    <source>
        <dbReference type="SAM" id="MobiDB-lite"/>
    </source>
</evidence>
<proteinExistence type="predicted"/>
<evidence type="ECO:0000313" key="2">
    <source>
        <dbReference type="EMBL" id="KAF5385108.1"/>
    </source>
</evidence>
<feature type="compositionally biased region" description="Low complexity" evidence="1">
    <location>
        <begin position="78"/>
        <end position="92"/>
    </location>
</feature>
<dbReference type="AlphaFoldDB" id="A0A8H5HKP9"/>
<feature type="compositionally biased region" description="Polar residues" evidence="1">
    <location>
        <begin position="7"/>
        <end position="29"/>
    </location>
</feature>